<accession>A0A1X7TGG0</accession>
<dbReference type="InterPro" id="IPR027417">
    <property type="entry name" value="P-loop_NTPase"/>
</dbReference>
<dbReference type="GO" id="GO:0005868">
    <property type="term" value="C:cytoplasmic dynein complex"/>
    <property type="evidence" value="ECO:0007669"/>
    <property type="project" value="TreeGrafter"/>
</dbReference>
<evidence type="ECO:0008006" key="2">
    <source>
        <dbReference type="Google" id="ProtNLM"/>
    </source>
</evidence>
<dbReference type="eggNOG" id="KOG3595">
    <property type="taxonomic scope" value="Eukaryota"/>
</dbReference>
<dbReference type="Gene3D" id="3.40.50.300">
    <property type="entry name" value="P-loop containing nucleotide triphosphate hydrolases"/>
    <property type="match status" value="1"/>
</dbReference>
<dbReference type="GO" id="GO:0031122">
    <property type="term" value="P:cytoplasmic microtubule organization"/>
    <property type="evidence" value="ECO:0007669"/>
    <property type="project" value="TreeGrafter"/>
</dbReference>
<dbReference type="GO" id="GO:0051959">
    <property type="term" value="F:dynein light intermediate chain binding"/>
    <property type="evidence" value="ECO:0007669"/>
    <property type="project" value="InterPro"/>
</dbReference>
<dbReference type="EnsemblMetazoa" id="Aqu2.1.13678_001">
    <property type="protein sequence ID" value="Aqu2.1.13678_001"/>
    <property type="gene ID" value="Aqu2.1.13678"/>
</dbReference>
<dbReference type="GO" id="GO:0005938">
    <property type="term" value="C:cell cortex"/>
    <property type="evidence" value="ECO:0007669"/>
    <property type="project" value="TreeGrafter"/>
</dbReference>
<dbReference type="GO" id="GO:0005881">
    <property type="term" value="C:cytoplasmic microtubule"/>
    <property type="evidence" value="ECO:0007669"/>
    <property type="project" value="TreeGrafter"/>
</dbReference>
<dbReference type="InterPro" id="IPR026983">
    <property type="entry name" value="DHC"/>
</dbReference>
<organism evidence="1">
    <name type="scientific">Amphimedon queenslandica</name>
    <name type="common">Sponge</name>
    <dbReference type="NCBI Taxonomy" id="400682"/>
    <lineage>
        <taxon>Eukaryota</taxon>
        <taxon>Metazoa</taxon>
        <taxon>Porifera</taxon>
        <taxon>Demospongiae</taxon>
        <taxon>Heteroscleromorpha</taxon>
        <taxon>Haplosclerida</taxon>
        <taxon>Niphatidae</taxon>
        <taxon>Amphimedon</taxon>
    </lineage>
</organism>
<dbReference type="PANTHER" id="PTHR10676">
    <property type="entry name" value="DYNEIN HEAVY CHAIN FAMILY PROTEIN"/>
    <property type="match status" value="1"/>
</dbReference>
<dbReference type="GO" id="GO:0008569">
    <property type="term" value="F:minus-end-directed microtubule motor activity"/>
    <property type="evidence" value="ECO:0007669"/>
    <property type="project" value="TreeGrafter"/>
</dbReference>
<reference evidence="1" key="1">
    <citation type="submission" date="2017-05" db="UniProtKB">
        <authorList>
            <consortium name="EnsemblMetazoa"/>
        </authorList>
    </citation>
    <scope>IDENTIFICATION</scope>
</reference>
<dbReference type="GO" id="GO:0007018">
    <property type="term" value="P:microtubule-based movement"/>
    <property type="evidence" value="ECO:0007669"/>
    <property type="project" value="InterPro"/>
</dbReference>
<dbReference type="GO" id="GO:0045505">
    <property type="term" value="F:dynein intermediate chain binding"/>
    <property type="evidence" value="ECO:0007669"/>
    <property type="project" value="InterPro"/>
</dbReference>
<evidence type="ECO:0000313" key="1">
    <source>
        <dbReference type="EnsemblMetazoa" id="Aqu2.1.13678_001"/>
    </source>
</evidence>
<protein>
    <recommendedName>
        <fullName evidence="2">Dynein heavy chain hydrolytic ATP-binding dynein motor region domain-containing protein</fullName>
    </recommendedName>
</protein>
<dbReference type="AlphaFoldDB" id="A0A1X7TGG0"/>
<proteinExistence type="predicted"/>
<dbReference type="GO" id="GO:0007052">
    <property type="term" value="P:mitotic spindle organization"/>
    <property type="evidence" value="ECO:0007669"/>
    <property type="project" value="TreeGrafter"/>
</dbReference>
<dbReference type="STRING" id="400682.A0A1X7TGG0"/>
<sequence>MHVLQLYQIQLLAHGVMMVSPSGSGKSSAWKVLLKALEKLKVRIMFKVQDLKFATLATVSCWPRLREHSVF</sequence>
<dbReference type="GO" id="GO:0007097">
    <property type="term" value="P:nuclear migration"/>
    <property type="evidence" value="ECO:0007669"/>
    <property type="project" value="TreeGrafter"/>
</dbReference>
<dbReference type="InParanoid" id="A0A1X7TGG0"/>
<name>A0A1X7TGG0_AMPQE</name>
<dbReference type="PANTHER" id="PTHR10676:SF314">
    <property type="entry name" value="CYTOPLASMIC DYNEIN 1 HEAVY CHAIN 1"/>
    <property type="match status" value="1"/>
</dbReference>